<dbReference type="InterPro" id="IPR001895">
    <property type="entry name" value="RASGEF_cat_dom"/>
</dbReference>
<dbReference type="KEGG" id="aqu:109593024"/>
<evidence type="ECO:0000259" key="3">
    <source>
        <dbReference type="PROSITE" id="PS50009"/>
    </source>
</evidence>
<feature type="domain" description="Ras-GEF" evidence="3">
    <location>
        <begin position="1"/>
        <end position="76"/>
    </location>
</feature>
<keyword evidence="1 2" id="KW-0344">Guanine-nucleotide releasing factor</keyword>
<dbReference type="InterPro" id="IPR036964">
    <property type="entry name" value="RASGEF_cat_dom_sf"/>
</dbReference>
<dbReference type="InterPro" id="IPR023578">
    <property type="entry name" value="Ras_GEF_dom_sf"/>
</dbReference>
<proteinExistence type="predicted"/>
<name>A0AAN0K3C4_AMPQE</name>
<dbReference type="RefSeq" id="XP_019863851.1">
    <property type="nucleotide sequence ID" value="XM_020008292.1"/>
</dbReference>
<dbReference type="AlphaFoldDB" id="A0AAN0K3C4"/>
<reference evidence="4" key="2">
    <citation type="submission" date="2024-06" db="UniProtKB">
        <authorList>
            <consortium name="EnsemblMetazoa"/>
        </authorList>
    </citation>
    <scope>IDENTIFICATION</scope>
</reference>
<evidence type="ECO:0000313" key="5">
    <source>
        <dbReference type="Proteomes" id="UP000007879"/>
    </source>
</evidence>
<organism evidence="4 5">
    <name type="scientific">Amphimedon queenslandica</name>
    <name type="common">Sponge</name>
    <dbReference type="NCBI Taxonomy" id="400682"/>
    <lineage>
        <taxon>Eukaryota</taxon>
        <taxon>Metazoa</taxon>
        <taxon>Porifera</taxon>
        <taxon>Demospongiae</taxon>
        <taxon>Heteroscleromorpha</taxon>
        <taxon>Haplosclerida</taxon>
        <taxon>Niphatidae</taxon>
        <taxon>Amphimedon</taxon>
    </lineage>
</organism>
<sequence>MRDVTLCNYGNPKKLKNGLFNFSKLRILVQMFDELHQYQRSKYYHPSDDRTQAFCSKLWSLDDHDLYELSLKLEPREQSMSESED</sequence>
<dbReference type="GO" id="GO:0005085">
    <property type="term" value="F:guanyl-nucleotide exchange factor activity"/>
    <property type="evidence" value="ECO:0007669"/>
    <property type="project" value="UniProtKB-KW"/>
</dbReference>
<evidence type="ECO:0000256" key="1">
    <source>
        <dbReference type="ARBA" id="ARBA00022658"/>
    </source>
</evidence>
<dbReference type="PANTHER" id="PTHR23113:SF99">
    <property type="entry name" value="RASGEF DOMAIN-CONTAINING PROTEIN"/>
    <property type="match status" value="1"/>
</dbReference>
<dbReference type="GO" id="GO:0007264">
    <property type="term" value="P:small GTPase-mediated signal transduction"/>
    <property type="evidence" value="ECO:0007669"/>
    <property type="project" value="InterPro"/>
</dbReference>
<dbReference type="Proteomes" id="UP000007879">
    <property type="component" value="Unassembled WGS sequence"/>
</dbReference>
<reference evidence="5" key="1">
    <citation type="journal article" date="2010" name="Nature">
        <title>The Amphimedon queenslandica genome and the evolution of animal complexity.</title>
        <authorList>
            <person name="Srivastava M."/>
            <person name="Simakov O."/>
            <person name="Chapman J."/>
            <person name="Fahey B."/>
            <person name="Gauthier M.E."/>
            <person name="Mitros T."/>
            <person name="Richards G.S."/>
            <person name="Conaco C."/>
            <person name="Dacre M."/>
            <person name="Hellsten U."/>
            <person name="Larroux C."/>
            <person name="Putnam N.H."/>
            <person name="Stanke M."/>
            <person name="Adamska M."/>
            <person name="Darling A."/>
            <person name="Degnan S.M."/>
            <person name="Oakley T.H."/>
            <person name="Plachetzki D.C."/>
            <person name="Zhai Y."/>
            <person name="Adamski M."/>
            <person name="Calcino A."/>
            <person name="Cummins S.F."/>
            <person name="Goodstein D.M."/>
            <person name="Harris C."/>
            <person name="Jackson D.J."/>
            <person name="Leys S.P."/>
            <person name="Shu S."/>
            <person name="Woodcroft B.J."/>
            <person name="Vervoort M."/>
            <person name="Kosik K.S."/>
            <person name="Manning G."/>
            <person name="Degnan B.M."/>
            <person name="Rokhsar D.S."/>
        </authorList>
    </citation>
    <scope>NUCLEOTIDE SEQUENCE [LARGE SCALE GENOMIC DNA]</scope>
</reference>
<dbReference type="PANTHER" id="PTHR23113">
    <property type="entry name" value="GUANINE NUCLEOTIDE EXCHANGE FACTOR"/>
    <property type="match status" value="1"/>
</dbReference>
<accession>A0AAN0K3C4</accession>
<dbReference type="PROSITE" id="PS50009">
    <property type="entry name" value="RASGEF_CAT"/>
    <property type="match status" value="1"/>
</dbReference>
<dbReference type="SUPFAM" id="SSF48366">
    <property type="entry name" value="Ras GEF"/>
    <property type="match status" value="1"/>
</dbReference>
<protein>
    <recommendedName>
        <fullName evidence="3">Ras-GEF domain-containing protein</fullName>
    </recommendedName>
</protein>
<evidence type="ECO:0000313" key="4">
    <source>
        <dbReference type="EnsemblMetazoa" id="XP_019863851.1"/>
    </source>
</evidence>
<dbReference type="EnsemblMetazoa" id="XM_020008292.1">
    <property type="protein sequence ID" value="XP_019863851.1"/>
    <property type="gene ID" value="LOC109593024"/>
</dbReference>
<dbReference type="InterPro" id="IPR008937">
    <property type="entry name" value="Ras-like_GEF"/>
</dbReference>
<dbReference type="GeneID" id="109593024"/>
<dbReference type="Gene3D" id="1.10.840.10">
    <property type="entry name" value="Ras guanine-nucleotide exchange factors catalytic domain"/>
    <property type="match status" value="1"/>
</dbReference>
<keyword evidence="5" id="KW-1185">Reference proteome</keyword>
<evidence type="ECO:0000256" key="2">
    <source>
        <dbReference type="PROSITE-ProRule" id="PRU00168"/>
    </source>
</evidence>